<evidence type="ECO:0000313" key="2">
    <source>
        <dbReference type="EMBL" id="KAE8310347.1"/>
    </source>
</evidence>
<organism evidence="2 3">
    <name type="scientific">Aspergillus transmontanensis</name>
    <dbReference type="NCBI Taxonomy" id="1034304"/>
    <lineage>
        <taxon>Eukaryota</taxon>
        <taxon>Fungi</taxon>
        <taxon>Dikarya</taxon>
        <taxon>Ascomycota</taxon>
        <taxon>Pezizomycotina</taxon>
        <taxon>Eurotiomycetes</taxon>
        <taxon>Eurotiomycetidae</taxon>
        <taxon>Eurotiales</taxon>
        <taxon>Aspergillaceae</taxon>
        <taxon>Aspergillus</taxon>
        <taxon>Aspergillus subgen. Circumdati</taxon>
    </lineage>
</organism>
<dbReference type="EMBL" id="ML738355">
    <property type="protein sequence ID" value="KAE8310347.1"/>
    <property type="molecule type" value="Genomic_DNA"/>
</dbReference>
<evidence type="ECO:0000256" key="1">
    <source>
        <dbReference type="SAM" id="Phobius"/>
    </source>
</evidence>
<feature type="transmembrane region" description="Helical" evidence="1">
    <location>
        <begin position="24"/>
        <end position="42"/>
    </location>
</feature>
<dbReference type="Proteomes" id="UP000325433">
    <property type="component" value="Unassembled WGS sequence"/>
</dbReference>
<sequence length="70" mass="8220">MDKSMIFNLHNTGLYSMLSCYGELFFHLVLSLVQCGFALGFLKQTKSMSDEISFRKDYILEAYHFATYFR</sequence>
<gene>
    <name evidence="2" type="ORF">BDV41DRAFT_545726</name>
</gene>
<dbReference type="AlphaFoldDB" id="A0A5N6VP41"/>
<reference evidence="3" key="1">
    <citation type="submission" date="2019-04" db="EMBL/GenBank/DDBJ databases">
        <title>Friends and foes A comparative genomics studyof 23 Aspergillus species from section Flavi.</title>
        <authorList>
            <consortium name="DOE Joint Genome Institute"/>
            <person name="Kjaerbolling I."/>
            <person name="Vesth T."/>
            <person name="Frisvad J.C."/>
            <person name="Nybo J.L."/>
            <person name="Theobald S."/>
            <person name="Kildgaard S."/>
            <person name="Isbrandt T."/>
            <person name="Kuo A."/>
            <person name="Sato A."/>
            <person name="Lyhne E.K."/>
            <person name="Kogle M.E."/>
            <person name="Wiebenga A."/>
            <person name="Kun R.S."/>
            <person name="Lubbers R.J."/>
            <person name="Makela M.R."/>
            <person name="Barry K."/>
            <person name="Chovatia M."/>
            <person name="Clum A."/>
            <person name="Daum C."/>
            <person name="Haridas S."/>
            <person name="He G."/>
            <person name="LaButti K."/>
            <person name="Lipzen A."/>
            <person name="Mondo S."/>
            <person name="Riley R."/>
            <person name="Salamov A."/>
            <person name="Simmons B.A."/>
            <person name="Magnuson J.K."/>
            <person name="Henrissat B."/>
            <person name="Mortensen U.H."/>
            <person name="Larsen T.O."/>
            <person name="Devries R.P."/>
            <person name="Grigoriev I.V."/>
            <person name="Machida M."/>
            <person name="Baker S.E."/>
            <person name="Andersen M.R."/>
        </authorList>
    </citation>
    <scope>NUCLEOTIDE SEQUENCE [LARGE SCALE GENOMIC DNA]</scope>
    <source>
        <strain evidence="3">CBS 130015</strain>
    </source>
</reference>
<keyword evidence="1" id="KW-0812">Transmembrane</keyword>
<dbReference type="PROSITE" id="PS51257">
    <property type="entry name" value="PROKAR_LIPOPROTEIN"/>
    <property type="match status" value="1"/>
</dbReference>
<accession>A0A5N6VP41</accession>
<keyword evidence="1" id="KW-1133">Transmembrane helix</keyword>
<protein>
    <submittedName>
        <fullName evidence="2">Uncharacterized protein</fullName>
    </submittedName>
</protein>
<name>A0A5N6VP41_9EURO</name>
<evidence type="ECO:0000313" key="3">
    <source>
        <dbReference type="Proteomes" id="UP000325433"/>
    </source>
</evidence>
<keyword evidence="3" id="KW-1185">Reference proteome</keyword>
<proteinExistence type="predicted"/>
<keyword evidence="1" id="KW-0472">Membrane</keyword>